<reference evidence="3 4" key="1">
    <citation type="submission" date="2019-09" db="EMBL/GenBank/DDBJ databases">
        <title>Bird 10,000 Genomes (B10K) Project - Family phase.</title>
        <authorList>
            <person name="Zhang G."/>
        </authorList>
    </citation>
    <scope>NUCLEOTIDE SEQUENCE [LARGE SCALE GENOMIC DNA]</scope>
    <source>
        <strain evidence="3">B10K-DU-001-39</strain>
        <tissue evidence="3">Muscle</tissue>
    </source>
</reference>
<dbReference type="AlphaFoldDB" id="A0A7L0VXC5"/>
<keyword evidence="4" id="KW-1185">Reference proteome</keyword>
<feature type="domain" description="Lipoxygenase" evidence="2">
    <location>
        <begin position="1"/>
        <end position="69"/>
    </location>
</feature>
<dbReference type="InterPro" id="IPR013819">
    <property type="entry name" value="LipOase_C"/>
</dbReference>
<dbReference type="Gene3D" id="1.20.245.10">
    <property type="entry name" value="Lipoxygenase-1, Domain 5"/>
    <property type="match status" value="1"/>
</dbReference>
<dbReference type="GO" id="GO:0016853">
    <property type="term" value="F:isomerase activity"/>
    <property type="evidence" value="ECO:0007669"/>
    <property type="project" value="UniProtKB-KW"/>
</dbReference>
<gene>
    <name evidence="3" type="primary">Aloxe3_0</name>
    <name evidence="3" type="ORF">ALELAT_R15129</name>
</gene>
<protein>
    <submittedName>
        <fullName evidence="3">LOXE3 isomerase</fullName>
    </submittedName>
</protein>
<proteinExistence type="predicted"/>
<feature type="non-terminal residue" evidence="3">
    <location>
        <position position="1"/>
    </location>
</feature>
<dbReference type="Proteomes" id="UP000562322">
    <property type="component" value="Unassembled WGS sequence"/>
</dbReference>
<dbReference type="OrthoDB" id="407298at2759"/>
<organism evidence="3 4">
    <name type="scientific">Alectura lathami</name>
    <name type="common">Australian brush turkey</name>
    <dbReference type="NCBI Taxonomy" id="81907"/>
    <lineage>
        <taxon>Eukaryota</taxon>
        <taxon>Metazoa</taxon>
        <taxon>Chordata</taxon>
        <taxon>Craniata</taxon>
        <taxon>Vertebrata</taxon>
        <taxon>Euteleostomi</taxon>
        <taxon>Archelosauria</taxon>
        <taxon>Archosauria</taxon>
        <taxon>Dinosauria</taxon>
        <taxon>Saurischia</taxon>
        <taxon>Theropoda</taxon>
        <taxon>Coelurosauria</taxon>
        <taxon>Aves</taxon>
        <taxon>Neognathae</taxon>
        <taxon>Galloanserae</taxon>
        <taxon>Galliformes</taxon>
        <taxon>Megapodiidae</taxon>
        <taxon>Alectura</taxon>
    </lineage>
</organism>
<dbReference type="EMBL" id="VXAV01000781">
    <property type="protein sequence ID" value="NXL83706.1"/>
    <property type="molecule type" value="Genomic_DNA"/>
</dbReference>
<feature type="region of interest" description="Disordered" evidence="1">
    <location>
        <begin position="42"/>
        <end position="69"/>
    </location>
</feature>
<evidence type="ECO:0000313" key="3">
    <source>
        <dbReference type="EMBL" id="NXL83706.1"/>
    </source>
</evidence>
<dbReference type="PROSITE" id="PS51393">
    <property type="entry name" value="LIPOXYGENASE_3"/>
    <property type="match status" value="1"/>
</dbReference>
<evidence type="ECO:0000259" key="2">
    <source>
        <dbReference type="PROSITE" id="PS51393"/>
    </source>
</evidence>
<dbReference type="GO" id="GO:0046872">
    <property type="term" value="F:metal ion binding"/>
    <property type="evidence" value="ECO:0007669"/>
    <property type="project" value="InterPro"/>
</dbReference>
<name>A0A7L0VXC5_ALELA</name>
<evidence type="ECO:0000256" key="1">
    <source>
        <dbReference type="SAM" id="MobiDB-lite"/>
    </source>
</evidence>
<dbReference type="GO" id="GO:0016702">
    <property type="term" value="F:oxidoreductase activity, acting on single donors with incorporation of molecular oxygen, incorporation of two atoms of oxygen"/>
    <property type="evidence" value="ECO:0007669"/>
    <property type="project" value="InterPro"/>
</dbReference>
<feature type="non-terminal residue" evidence="3">
    <location>
        <position position="69"/>
    </location>
</feature>
<sequence>MREPPPQSKAPLSEAEFLRALPAVNTTCRVLGVLWVLRNEPLDMVRPPDPHPASAQGTPALPKGPQRPW</sequence>
<accession>A0A7L0VXC5</accession>
<comment type="caution">
    <text evidence="3">The sequence shown here is derived from an EMBL/GenBank/DDBJ whole genome shotgun (WGS) entry which is preliminary data.</text>
</comment>
<keyword evidence="3" id="KW-0413">Isomerase</keyword>
<evidence type="ECO:0000313" key="4">
    <source>
        <dbReference type="Proteomes" id="UP000562322"/>
    </source>
</evidence>